<comment type="caution">
    <text evidence="3">The sequence shown here is derived from an EMBL/GenBank/DDBJ whole genome shotgun (WGS) entry which is preliminary data.</text>
</comment>
<dbReference type="PANTHER" id="PTHR33171">
    <property type="entry name" value="LAR_N DOMAIN-CONTAINING PROTEIN"/>
    <property type="match status" value="1"/>
</dbReference>
<evidence type="ECO:0000259" key="2">
    <source>
        <dbReference type="Pfam" id="PF21113"/>
    </source>
</evidence>
<dbReference type="Pfam" id="PF09861">
    <property type="entry name" value="Lar_N"/>
    <property type="match status" value="1"/>
</dbReference>
<dbReference type="InterPro" id="IPR047926">
    <property type="entry name" value="Ni_dep_LarA"/>
</dbReference>
<dbReference type="InterPro" id="IPR048520">
    <property type="entry name" value="LarA_C"/>
</dbReference>
<dbReference type="GO" id="GO:0050043">
    <property type="term" value="F:lactate racemase activity"/>
    <property type="evidence" value="ECO:0007669"/>
    <property type="project" value="InterPro"/>
</dbReference>
<evidence type="ECO:0000259" key="1">
    <source>
        <dbReference type="Pfam" id="PF09861"/>
    </source>
</evidence>
<gene>
    <name evidence="3" type="primary">larA</name>
    <name evidence="3" type="ORF">GK047_26830</name>
</gene>
<dbReference type="InterPro" id="IPR018657">
    <property type="entry name" value="LarA-like_N"/>
</dbReference>
<protein>
    <submittedName>
        <fullName evidence="3">Nickel-dependent lactate racemase</fullName>
    </submittedName>
</protein>
<dbReference type="NCBIfam" id="NF033504">
    <property type="entry name" value="Ni_dep_LarA"/>
    <property type="match status" value="1"/>
</dbReference>
<dbReference type="EMBL" id="JAAIKC010000019">
    <property type="protein sequence ID" value="NEW09554.1"/>
    <property type="molecule type" value="Genomic_DNA"/>
</dbReference>
<dbReference type="AlphaFoldDB" id="A0A6G4A6I3"/>
<dbReference type="PANTHER" id="PTHR33171:SF17">
    <property type="entry name" value="LARA-LIKE N-TERMINAL DOMAIN-CONTAINING PROTEIN"/>
    <property type="match status" value="1"/>
</dbReference>
<name>A0A6G4A6I3_9BACL</name>
<dbReference type="Gene3D" id="3.90.226.30">
    <property type="match status" value="1"/>
</dbReference>
<dbReference type="Pfam" id="PF21113">
    <property type="entry name" value="LarA_C"/>
    <property type="match status" value="1"/>
</dbReference>
<dbReference type="Gene3D" id="3.40.50.11440">
    <property type="match status" value="1"/>
</dbReference>
<proteinExistence type="predicted"/>
<dbReference type="InterPro" id="IPR043166">
    <property type="entry name" value="LarA-like_C"/>
</dbReference>
<organism evidence="3">
    <name type="scientific">Paenibacillus sp. SYP-B3998</name>
    <dbReference type="NCBI Taxonomy" id="2678564"/>
    <lineage>
        <taxon>Bacteria</taxon>
        <taxon>Bacillati</taxon>
        <taxon>Bacillota</taxon>
        <taxon>Bacilli</taxon>
        <taxon>Bacillales</taxon>
        <taxon>Paenibacillaceae</taxon>
        <taxon>Paenibacillus</taxon>
    </lineage>
</organism>
<dbReference type="RefSeq" id="WP_163953532.1">
    <property type="nucleotide sequence ID" value="NZ_JAAIKC010000019.1"/>
</dbReference>
<sequence>MEIIRAWTSKGGISIRSIPYGKSSISLNIPPGVEPDWIYYHRFAPAASDCIEQALVHPIGCLPLELAAKECKTAVILISDMTRLCPSHLFLGSILQRLHRAGISDENIRIIVALGIHRKQTNEELIELVGEAIYKRICVMNHSSLSEDCIHLGITRLGTPVEINKYVVEAEFRIVTGNLEPHALVGVSGGIKAIFPGTASAAAIEHNHSLSQQFSSSPGTVDNPIRTDMEEVLHFLPVHFLLNVIVDHERKLLGAVAGHVISAHRAGLELVRRTFVVEVPHLYDVVVVSPGGYPKDTQLYQSVKALKNASAITKYGGTILLVAQCEEQYGNGLFEHWVETIQDRSLMIYKLQQRFVLGAHKIAHIDQVLTRHRVYIYSDFPSASALLLGFHPINDLNEFLMDQMSEAALKTAIIPYGGLTYPQLRPL</sequence>
<evidence type="ECO:0000313" key="3">
    <source>
        <dbReference type="EMBL" id="NEW09554.1"/>
    </source>
</evidence>
<feature type="domain" description="LarA-like N-terminal" evidence="1">
    <location>
        <begin position="20"/>
        <end position="211"/>
    </location>
</feature>
<dbReference type="InterPro" id="IPR048068">
    <property type="entry name" value="LarA-like"/>
</dbReference>
<accession>A0A6G4A6I3</accession>
<feature type="domain" description="Lactate racemase C-terminal" evidence="2">
    <location>
        <begin position="284"/>
        <end position="352"/>
    </location>
</feature>
<reference evidence="3" key="1">
    <citation type="submission" date="2020-02" db="EMBL/GenBank/DDBJ databases">
        <authorList>
            <person name="Shen X.-R."/>
            <person name="Zhang Y.-X."/>
        </authorList>
    </citation>
    <scope>NUCLEOTIDE SEQUENCE</scope>
    <source>
        <strain evidence="3">SYP-B3998</strain>
    </source>
</reference>